<dbReference type="RefSeq" id="WP_157176783.1">
    <property type="nucleotide sequence ID" value="NZ_BMJP01000002.1"/>
</dbReference>
<dbReference type="EMBL" id="JACIJR010000003">
    <property type="protein sequence ID" value="MBB5729029.1"/>
    <property type="molecule type" value="Genomic_DNA"/>
</dbReference>
<organism evidence="1 2">
    <name type="scientific">Sphingomonas prati</name>
    <dbReference type="NCBI Taxonomy" id="1843237"/>
    <lineage>
        <taxon>Bacteria</taxon>
        <taxon>Pseudomonadati</taxon>
        <taxon>Pseudomonadota</taxon>
        <taxon>Alphaproteobacteria</taxon>
        <taxon>Sphingomonadales</taxon>
        <taxon>Sphingomonadaceae</taxon>
        <taxon>Sphingomonas</taxon>
    </lineage>
</organism>
<protein>
    <submittedName>
        <fullName evidence="1">Uncharacterized protein</fullName>
    </submittedName>
</protein>
<evidence type="ECO:0000313" key="2">
    <source>
        <dbReference type="Proteomes" id="UP000546701"/>
    </source>
</evidence>
<gene>
    <name evidence="1" type="ORF">FHS99_001507</name>
</gene>
<evidence type="ECO:0000313" key="1">
    <source>
        <dbReference type="EMBL" id="MBB5729029.1"/>
    </source>
</evidence>
<name>A0A7W9BRX4_9SPHN</name>
<reference evidence="1 2" key="1">
    <citation type="submission" date="2020-08" db="EMBL/GenBank/DDBJ databases">
        <title>Genomic Encyclopedia of Type Strains, Phase IV (KMG-IV): sequencing the most valuable type-strain genomes for metagenomic binning, comparative biology and taxonomic classification.</title>
        <authorList>
            <person name="Goeker M."/>
        </authorList>
    </citation>
    <scope>NUCLEOTIDE SEQUENCE [LARGE SCALE GENOMIC DNA]</scope>
    <source>
        <strain evidence="1 2">DSM 103336</strain>
    </source>
</reference>
<accession>A0A7W9BRX4</accession>
<comment type="caution">
    <text evidence="1">The sequence shown here is derived from an EMBL/GenBank/DDBJ whole genome shotgun (WGS) entry which is preliminary data.</text>
</comment>
<dbReference type="AlphaFoldDB" id="A0A7W9BRX4"/>
<dbReference type="Proteomes" id="UP000546701">
    <property type="component" value="Unassembled WGS sequence"/>
</dbReference>
<keyword evidence="2" id="KW-1185">Reference proteome</keyword>
<proteinExistence type="predicted"/>
<sequence>MLFTTTMSADGQLTAAADATFPSTRREEAGLPSYLWTAWSVVGSFGALRTGAIIPAHQKK</sequence>